<keyword evidence="3" id="KW-1185">Reference proteome</keyword>
<dbReference type="PANTHER" id="PTHR37474:SF1">
    <property type="entry name" value="2'-5' RNA LIGASE FAMILY PROTEIN"/>
    <property type="match status" value="1"/>
</dbReference>
<dbReference type="AlphaFoldDB" id="A0AAJ6CJ14"/>
<keyword evidence="1" id="KW-0732">Signal</keyword>
<reference evidence="2 3" key="1">
    <citation type="submission" date="2023-03" db="EMBL/GenBank/DDBJ databases">
        <title>Mating type loci evolution in Malassezia.</title>
        <authorList>
            <person name="Coelho M.A."/>
        </authorList>
    </citation>
    <scope>NUCLEOTIDE SEQUENCE [LARGE SCALE GENOMIC DNA]</scope>
    <source>
        <strain evidence="2 3">CBS 9725</strain>
    </source>
</reference>
<feature type="signal peptide" evidence="1">
    <location>
        <begin position="1"/>
        <end position="22"/>
    </location>
</feature>
<dbReference type="PANTHER" id="PTHR37474">
    <property type="entry name" value="RNA LIGASE/CYCLIC NUCLEOTIDE PHOSPHODIESTERASE"/>
    <property type="match status" value="1"/>
</dbReference>
<evidence type="ECO:0000313" key="3">
    <source>
        <dbReference type="Proteomes" id="UP001219567"/>
    </source>
</evidence>
<dbReference type="Proteomes" id="UP001219567">
    <property type="component" value="Chromosome 2"/>
</dbReference>
<feature type="chain" id="PRO_5042516908" evidence="1">
    <location>
        <begin position="23"/>
        <end position="210"/>
    </location>
</feature>
<proteinExistence type="predicted"/>
<dbReference type="InterPro" id="IPR009097">
    <property type="entry name" value="Cyclic_Pdiesterase"/>
</dbReference>
<dbReference type="Gene3D" id="3.90.1140.10">
    <property type="entry name" value="Cyclic phosphodiesterase"/>
    <property type="match status" value="1"/>
</dbReference>
<evidence type="ECO:0000313" key="2">
    <source>
        <dbReference type="EMBL" id="WFC99416.1"/>
    </source>
</evidence>
<name>A0AAJ6CJ14_9BASI</name>
<dbReference type="EMBL" id="CP119944">
    <property type="protein sequence ID" value="WFC99416.1"/>
    <property type="molecule type" value="Genomic_DNA"/>
</dbReference>
<accession>A0AAJ6CJ14</accession>
<organism evidence="2 3">
    <name type="scientific">Malassezia yamatoensis</name>
    <dbReference type="NCBI Taxonomy" id="253288"/>
    <lineage>
        <taxon>Eukaryota</taxon>
        <taxon>Fungi</taxon>
        <taxon>Dikarya</taxon>
        <taxon>Basidiomycota</taxon>
        <taxon>Ustilaginomycotina</taxon>
        <taxon>Malasseziomycetes</taxon>
        <taxon>Malasseziales</taxon>
        <taxon>Malasseziaceae</taxon>
        <taxon>Malassezia</taxon>
    </lineage>
</organism>
<sequence length="210" mass="24093">MASNVYTVVVVILLRPAAAVDAQRIKHLQRIRKTYDSAYERWLPHITLIPPFRLGRATQEESTDSMLPGWFVKKLDNLRRDLEYACGKHSKHHLSLTELGSFRLRAYENIHLRPNKETASQLFDLQHDIRRASVPHVPKEFQENRAWKPHVSLGQAYTPQDQTAIRTEAMRDCALGQGGIEIAVDQVEIMYKPTKYRGGYTVYQGVPIAT</sequence>
<dbReference type="Pfam" id="PF13563">
    <property type="entry name" value="2_5_RNA_ligase2"/>
    <property type="match status" value="1"/>
</dbReference>
<evidence type="ECO:0000256" key="1">
    <source>
        <dbReference type="SAM" id="SignalP"/>
    </source>
</evidence>
<dbReference type="SUPFAM" id="SSF55144">
    <property type="entry name" value="LigT-like"/>
    <property type="match status" value="1"/>
</dbReference>
<gene>
    <name evidence="2" type="ORF">MYAM1_002160</name>
</gene>
<protein>
    <submittedName>
        <fullName evidence="2">Uncharacterized protein</fullName>
    </submittedName>
</protein>